<dbReference type="AlphaFoldDB" id="A0AAN8U430"/>
<evidence type="ECO:0008006" key="4">
    <source>
        <dbReference type="Google" id="ProtNLM"/>
    </source>
</evidence>
<evidence type="ECO:0000256" key="1">
    <source>
        <dbReference type="SAM" id="MobiDB-lite"/>
    </source>
</evidence>
<feature type="compositionally biased region" description="Basic and acidic residues" evidence="1">
    <location>
        <begin position="25"/>
        <end position="35"/>
    </location>
</feature>
<dbReference type="Gene3D" id="3.40.50.300">
    <property type="entry name" value="P-loop containing nucleotide triphosphate hydrolases"/>
    <property type="match status" value="1"/>
</dbReference>
<dbReference type="EMBL" id="JBANQN010000003">
    <property type="protein sequence ID" value="KAK6795726.1"/>
    <property type="molecule type" value="Genomic_DNA"/>
</dbReference>
<keyword evidence="3" id="KW-1185">Reference proteome</keyword>
<dbReference type="Proteomes" id="UP001371456">
    <property type="component" value="Unassembled WGS sequence"/>
</dbReference>
<dbReference type="SUPFAM" id="SSF52540">
    <property type="entry name" value="P-loop containing nucleoside triphosphate hydrolases"/>
    <property type="match status" value="1"/>
</dbReference>
<reference evidence="2 3" key="1">
    <citation type="submission" date="2024-02" db="EMBL/GenBank/DDBJ databases">
        <title>de novo genome assembly of Solanum bulbocastanum strain 11H21.</title>
        <authorList>
            <person name="Hosaka A.J."/>
        </authorList>
    </citation>
    <scope>NUCLEOTIDE SEQUENCE [LARGE SCALE GENOMIC DNA]</scope>
    <source>
        <tissue evidence="2">Young leaves</tissue>
    </source>
</reference>
<organism evidence="2 3">
    <name type="scientific">Solanum bulbocastanum</name>
    <name type="common">Wild potato</name>
    <dbReference type="NCBI Taxonomy" id="147425"/>
    <lineage>
        <taxon>Eukaryota</taxon>
        <taxon>Viridiplantae</taxon>
        <taxon>Streptophyta</taxon>
        <taxon>Embryophyta</taxon>
        <taxon>Tracheophyta</taxon>
        <taxon>Spermatophyta</taxon>
        <taxon>Magnoliopsida</taxon>
        <taxon>eudicotyledons</taxon>
        <taxon>Gunneridae</taxon>
        <taxon>Pentapetalae</taxon>
        <taxon>asterids</taxon>
        <taxon>lamiids</taxon>
        <taxon>Solanales</taxon>
        <taxon>Solanaceae</taxon>
        <taxon>Solanoideae</taxon>
        <taxon>Solaneae</taxon>
        <taxon>Solanum</taxon>
    </lineage>
</organism>
<proteinExistence type="predicted"/>
<evidence type="ECO:0000313" key="2">
    <source>
        <dbReference type="EMBL" id="KAK6795726.1"/>
    </source>
</evidence>
<accession>A0AAN8U430</accession>
<gene>
    <name evidence="2" type="ORF">RDI58_009181</name>
</gene>
<feature type="region of interest" description="Disordered" evidence="1">
    <location>
        <begin position="15"/>
        <end position="38"/>
    </location>
</feature>
<evidence type="ECO:0000313" key="3">
    <source>
        <dbReference type="Proteomes" id="UP001371456"/>
    </source>
</evidence>
<sequence>MDNVEEDIKVLQLDSSEDSVMTNAEDGKPGLKKEANANVHPTHVAVDRKRHLNVVFIGHVDAGKSTAGG</sequence>
<name>A0AAN8U430_SOLBU</name>
<protein>
    <recommendedName>
        <fullName evidence="4">Tr-type G domain-containing protein</fullName>
    </recommendedName>
</protein>
<comment type="caution">
    <text evidence="2">The sequence shown here is derived from an EMBL/GenBank/DDBJ whole genome shotgun (WGS) entry which is preliminary data.</text>
</comment>
<dbReference type="InterPro" id="IPR027417">
    <property type="entry name" value="P-loop_NTPase"/>
</dbReference>